<accession>A0A4Y2PSK8</accession>
<evidence type="ECO:0000313" key="1">
    <source>
        <dbReference type="EMBL" id="GBN53863.1"/>
    </source>
</evidence>
<name>A0A4Y2PSK8_ARAVE</name>
<dbReference type="EMBL" id="BGPR01011967">
    <property type="protein sequence ID" value="GBN53863.1"/>
    <property type="molecule type" value="Genomic_DNA"/>
</dbReference>
<proteinExistence type="predicted"/>
<dbReference type="AlphaFoldDB" id="A0A4Y2PSK8"/>
<protein>
    <submittedName>
        <fullName evidence="1">Uncharacterized protein</fullName>
    </submittedName>
</protein>
<keyword evidence="2" id="KW-1185">Reference proteome</keyword>
<organism evidence="1 2">
    <name type="scientific">Araneus ventricosus</name>
    <name type="common">Orbweaver spider</name>
    <name type="synonym">Epeira ventricosa</name>
    <dbReference type="NCBI Taxonomy" id="182803"/>
    <lineage>
        <taxon>Eukaryota</taxon>
        <taxon>Metazoa</taxon>
        <taxon>Ecdysozoa</taxon>
        <taxon>Arthropoda</taxon>
        <taxon>Chelicerata</taxon>
        <taxon>Arachnida</taxon>
        <taxon>Araneae</taxon>
        <taxon>Araneomorphae</taxon>
        <taxon>Entelegynae</taxon>
        <taxon>Araneoidea</taxon>
        <taxon>Araneidae</taxon>
        <taxon>Araneus</taxon>
    </lineage>
</organism>
<gene>
    <name evidence="1" type="ORF">AVEN_96403_1</name>
</gene>
<reference evidence="1 2" key="1">
    <citation type="journal article" date="2019" name="Sci. Rep.">
        <title>Orb-weaving spider Araneus ventricosus genome elucidates the spidroin gene catalogue.</title>
        <authorList>
            <person name="Kono N."/>
            <person name="Nakamura H."/>
            <person name="Ohtoshi R."/>
            <person name="Moran D.A.P."/>
            <person name="Shinohara A."/>
            <person name="Yoshida Y."/>
            <person name="Fujiwara M."/>
            <person name="Mori M."/>
            <person name="Tomita M."/>
            <person name="Arakawa K."/>
        </authorList>
    </citation>
    <scope>NUCLEOTIDE SEQUENCE [LARGE SCALE GENOMIC DNA]</scope>
</reference>
<dbReference type="Proteomes" id="UP000499080">
    <property type="component" value="Unassembled WGS sequence"/>
</dbReference>
<comment type="caution">
    <text evidence="1">The sequence shown here is derived from an EMBL/GenBank/DDBJ whole genome shotgun (WGS) entry which is preliminary data.</text>
</comment>
<evidence type="ECO:0000313" key="2">
    <source>
        <dbReference type="Proteomes" id="UP000499080"/>
    </source>
</evidence>
<sequence length="107" mass="12263">MEIGALFTNIPENMKHRKQEKKHLRKLATHTGGKSLIIKVTALPIPLGVYQLTSSHCGQNSKEIQRRSNTFQRHSPFSAPPGFYIFSDRMWRHIASSRMFAITPFLV</sequence>